<reference evidence="5 6" key="1">
    <citation type="submission" date="2024-01" db="EMBL/GenBank/DDBJ databases">
        <title>The genomes of 5 underutilized Papilionoideae crops provide insights into root nodulation and disease resistanc.</title>
        <authorList>
            <person name="Jiang F."/>
        </authorList>
    </citation>
    <scope>NUCLEOTIDE SEQUENCE [LARGE SCALE GENOMIC DNA]</scope>
    <source>
        <strain evidence="5">JINMINGXINNONG_FW02</strain>
        <tissue evidence="5">Leaves</tissue>
    </source>
</reference>
<organism evidence="5 6">
    <name type="scientific">Phaseolus coccineus</name>
    <name type="common">Scarlet runner bean</name>
    <name type="synonym">Phaseolus multiflorus</name>
    <dbReference type="NCBI Taxonomy" id="3886"/>
    <lineage>
        <taxon>Eukaryota</taxon>
        <taxon>Viridiplantae</taxon>
        <taxon>Streptophyta</taxon>
        <taxon>Embryophyta</taxon>
        <taxon>Tracheophyta</taxon>
        <taxon>Spermatophyta</taxon>
        <taxon>Magnoliopsida</taxon>
        <taxon>eudicotyledons</taxon>
        <taxon>Gunneridae</taxon>
        <taxon>Pentapetalae</taxon>
        <taxon>rosids</taxon>
        <taxon>fabids</taxon>
        <taxon>Fabales</taxon>
        <taxon>Fabaceae</taxon>
        <taxon>Papilionoideae</taxon>
        <taxon>50 kb inversion clade</taxon>
        <taxon>NPAAA clade</taxon>
        <taxon>indigoferoid/millettioid clade</taxon>
        <taxon>Phaseoleae</taxon>
        <taxon>Phaseolus</taxon>
    </lineage>
</organism>
<dbReference type="GO" id="GO:0016671">
    <property type="term" value="F:oxidoreductase activity, acting on a sulfur group of donors, disulfide as acceptor"/>
    <property type="evidence" value="ECO:0007669"/>
    <property type="project" value="InterPro"/>
</dbReference>
<evidence type="ECO:0000256" key="1">
    <source>
        <dbReference type="ARBA" id="ARBA00005679"/>
    </source>
</evidence>
<dbReference type="GO" id="GO:0000786">
    <property type="term" value="C:nucleosome"/>
    <property type="evidence" value="ECO:0007669"/>
    <property type="project" value="InterPro"/>
</dbReference>
<feature type="domain" description="Histone H2A C-terminal" evidence="4">
    <location>
        <begin position="287"/>
        <end position="315"/>
    </location>
</feature>
<dbReference type="PANTHER" id="PTHR13234:SF27">
    <property type="entry name" value="GAMMA INTERFERON INDUCIBLE LYSOSOMAL THIOL REDUCTASE"/>
    <property type="match status" value="1"/>
</dbReference>
<dbReference type="PANTHER" id="PTHR13234">
    <property type="entry name" value="GAMMA-INTERFERON INDUCIBLE LYSOSOMAL THIOL REDUCTASE GILT"/>
    <property type="match status" value="1"/>
</dbReference>
<feature type="chain" id="PRO_5042866707" description="Histone H2A C-terminal domain-containing protein" evidence="3">
    <location>
        <begin position="26"/>
        <end position="331"/>
    </location>
</feature>
<evidence type="ECO:0000259" key="4">
    <source>
        <dbReference type="Pfam" id="PF16211"/>
    </source>
</evidence>
<dbReference type="InterPro" id="IPR009072">
    <property type="entry name" value="Histone-fold"/>
</dbReference>
<evidence type="ECO:0000256" key="3">
    <source>
        <dbReference type="SAM" id="SignalP"/>
    </source>
</evidence>
<dbReference type="GO" id="GO:0030527">
    <property type="term" value="F:structural constituent of chromatin"/>
    <property type="evidence" value="ECO:0007669"/>
    <property type="project" value="InterPro"/>
</dbReference>
<sequence>MVSPKLAIVSALTLLPFLFINKSDAASYYPSGLHGASAEVTPFASQRVNLSVYYASLSQPSATFIVKNLEEIFHSDLINIINLQLVPWANAYVNKTNQSIICQNGPDECELNSLETCALNVWNDVSKHYALIYCFEFLAIEGRHKNWQDCFSQLDLPEEPVLNCYIGGNGTEIGQKYINETAPLEFLPLVIVNNQSVGKEYENFTRYVCEAYRGTPVPAVCNATFIRNGWREEEHFGESSSEKAQNLVEQLTFIVIMVLELAQNVARDNKKTRIVPRHIQLAVRNDEELSKLHGDVTIANGGIMPNIHNLLLPKKVVAHPRMLVLMMTLKY</sequence>
<dbReference type="InterPro" id="IPR032454">
    <property type="entry name" value="Histone_H2A_C"/>
</dbReference>
<dbReference type="InterPro" id="IPR004911">
    <property type="entry name" value="Interferon-induced_GILT"/>
</dbReference>
<gene>
    <name evidence="5" type="ORF">VNO80_07399</name>
</gene>
<dbReference type="SMART" id="SM00414">
    <property type="entry name" value="H2A"/>
    <property type="match status" value="1"/>
</dbReference>
<evidence type="ECO:0000256" key="2">
    <source>
        <dbReference type="ARBA" id="ARBA00023180"/>
    </source>
</evidence>
<dbReference type="SUPFAM" id="SSF47113">
    <property type="entry name" value="Histone-fold"/>
    <property type="match status" value="1"/>
</dbReference>
<dbReference type="PRINTS" id="PR00620">
    <property type="entry name" value="HISTONEH2A"/>
</dbReference>
<comment type="similarity">
    <text evidence="1">Belongs to the GILT family.</text>
</comment>
<keyword evidence="3" id="KW-0732">Signal</keyword>
<dbReference type="Pfam" id="PF16211">
    <property type="entry name" value="Histone_H2A_C"/>
    <property type="match status" value="1"/>
</dbReference>
<evidence type="ECO:0000313" key="6">
    <source>
        <dbReference type="Proteomes" id="UP001374584"/>
    </source>
</evidence>
<name>A0AAN9NJQ8_PHACN</name>
<proteinExistence type="inferred from homology"/>
<dbReference type="Proteomes" id="UP001374584">
    <property type="component" value="Unassembled WGS sequence"/>
</dbReference>
<dbReference type="Gene3D" id="1.10.20.10">
    <property type="entry name" value="Histone, subunit A"/>
    <property type="match status" value="1"/>
</dbReference>
<accession>A0AAN9NJQ8</accession>
<feature type="signal peptide" evidence="3">
    <location>
        <begin position="1"/>
        <end position="25"/>
    </location>
</feature>
<dbReference type="Pfam" id="PF03227">
    <property type="entry name" value="GILT"/>
    <property type="match status" value="1"/>
</dbReference>
<evidence type="ECO:0000313" key="5">
    <source>
        <dbReference type="EMBL" id="KAK7373976.1"/>
    </source>
</evidence>
<dbReference type="GO" id="GO:0046982">
    <property type="term" value="F:protein heterodimerization activity"/>
    <property type="evidence" value="ECO:0007669"/>
    <property type="project" value="InterPro"/>
</dbReference>
<dbReference type="InterPro" id="IPR002119">
    <property type="entry name" value="Histone_H2A"/>
</dbReference>
<dbReference type="GO" id="GO:0003677">
    <property type="term" value="F:DNA binding"/>
    <property type="evidence" value="ECO:0007669"/>
    <property type="project" value="InterPro"/>
</dbReference>
<keyword evidence="6" id="KW-1185">Reference proteome</keyword>
<comment type="caution">
    <text evidence="5">The sequence shown here is derived from an EMBL/GenBank/DDBJ whole genome shotgun (WGS) entry which is preliminary data.</text>
</comment>
<dbReference type="AlphaFoldDB" id="A0AAN9NJQ8"/>
<keyword evidence="2" id="KW-0325">Glycoprotein</keyword>
<dbReference type="EMBL" id="JAYMYR010000003">
    <property type="protein sequence ID" value="KAK7373976.1"/>
    <property type="molecule type" value="Genomic_DNA"/>
</dbReference>
<protein>
    <recommendedName>
        <fullName evidence="4">Histone H2A C-terminal domain-containing protein</fullName>
    </recommendedName>
</protein>